<sequence>MSAGFLAHGCAALEGASLPRPGRGKALPPVEDDDDTTDAGSDLETVCTSTSAQASESEDVRPQAHGRLLLSARARAPRFRSALATIPGTPVSRPPASRPLGTWTAAAPGRVAAPPPGHARCRPSPPGLLSTGGSAATAAPVLATQAPQPSPLAPQRVRLPRGAGPPPGPLDPAVPAKKKPLFGPAEEPASVDRSMPLKKRVTDFLIQDARCVLAAPLLG</sequence>
<dbReference type="EMBL" id="CAUYUJ010018597">
    <property type="protein sequence ID" value="CAK0884856.1"/>
    <property type="molecule type" value="Genomic_DNA"/>
</dbReference>
<feature type="compositionally biased region" description="Polar residues" evidence="1">
    <location>
        <begin position="46"/>
        <end position="55"/>
    </location>
</feature>
<reference evidence="2" key="1">
    <citation type="submission" date="2023-10" db="EMBL/GenBank/DDBJ databases">
        <authorList>
            <person name="Chen Y."/>
            <person name="Shah S."/>
            <person name="Dougan E. K."/>
            <person name="Thang M."/>
            <person name="Chan C."/>
        </authorList>
    </citation>
    <scope>NUCLEOTIDE SEQUENCE [LARGE SCALE GENOMIC DNA]</scope>
</reference>
<feature type="compositionally biased region" description="Low complexity" evidence="1">
    <location>
        <begin position="135"/>
        <end position="147"/>
    </location>
</feature>
<gene>
    <name evidence="2" type="ORF">PCOR1329_LOCUS66639</name>
</gene>
<evidence type="ECO:0000256" key="1">
    <source>
        <dbReference type="SAM" id="MobiDB-lite"/>
    </source>
</evidence>
<comment type="caution">
    <text evidence="2">The sequence shown here is derived from an EMBL/GenBank/DDBJ whole genome shotgun (WGS) entry which is preliminary data.</text>
</comment>
<evidence type="ECO:0000313" key="2">
    <source>
        <dbReference type="EMBL" id="CAK0884856.1"/>
    </source>
</evidence>
<feature type="compositionally biased region" description="Pro residues" evidence="1">
    <location>
        <begin position="163"/>
        <end position="172"/>
    </location>
</feature>
<accession>A0ABN9WIV8</accession>
<name>A0ABN9WIV8_9DINO</name>
<dbReference type="Proteomes" id="UP001189429">
    <property type="component" value="Unassembled WGS sequence"/>
</dbReference>
<evidence type="ECO:0008006" key="4">
    <source>
        <dbReference type="Google" id="ProtNLM"/>
    </source>
</evidence>
<feature type="region of interest" description="Disordered" evidence="1">
    <location>
        <begin position="85"/>
        <end position="194"/>
    </location>
</feature>
<proteinExistence type="predicted"/>
<feature type="region of interest" description="Disordered" evidence="1">
    <location>
        <begin position="14"/>
        <end position="66"/>
    </location>
</feature>
<keyword evidence="3" id="KW-1185">Reference proteome</keyword>
<organism evidence="2 3">
    <name type="scientific">Prorocentrum cordatum</name>
    <dbReference type="NCBI Taxonomy" id="2364126"/>
    <lineage>
        <taxon>Eukaryota</taxon>
        <taxon>Sar</taxon>
        <taxon>Alveolata</taxon>
        <taxon>Dinophyceae</taxon>
        <taxon>Prorocentrales</taxon>
        <taxon>Prorocentraceae</taxon>
        <taxon>Prorocentrum</taxon>
    </lineage>
</organism>
<evidence type="ECO:0000313" key="3">
    <source>
        <dbReference type="Proteomes" id="UP001189429"/>
    </source>
</evidence>
<protein>
    <recommendedName>
        <fullName evidence="4">Condensin complex subunit 2</fullName>
    </recommendedName>
</protein>